<evidence type="ECO:0000313" key="3">
    <source>
        <dbReference type="EMBL" id="ROO26548.1"/>
    </source>
</evidence>
<sequence>MWQRLYRWTVARAAHRTAPRWLAGLSFIESSFFPIPCDVLLAPMTLARPERAWRYAAIATLFSVAGGALGYLIGLFFIDQLLPWLSELGYAARYDTVRHWFVDYGFWAVLLAGVSPVPYKLFTIAAGALSMPILVFLLASAVGRALRFFIVAGLVRAVGPVFEQRFLKYLDWIGWSFVALAIIVYLAIRLF</sequence>
<keyword evidence="1" id="KW-0472">Membrane</keyword>
<dbReference type="Pfam" id="PF09335">
    <property type="entry name" value="VTT_dom"/>
    <property type="match status" value="1"/>
</dbReference>
<dbReference type="EMBL" id="AYKG01000034">
    <property type="protein sequence ID" value="ROO26548.1"/>
    <property type="molecule type" value="Genomic_DNA"/>
</dbReference>
<evidence type="ECO:0000313" key="4">
    <source>
        <dbReference type="Proteomes" id="UP000285310"/>
    </source>
</evidence>
<accession>A0A423PLU2</accession>
<dbReference type="Proteomes" id="UP000285310">
    <property type="component" value="Unassembled WGS sequence"/>
</dbReference>
<dbReference type="RefSeq" id="WP_123658637.1">
    <property type="nucleotide sequence ID" value="NZ_AYKG01000034.1"/>
</dbReference>
<comment type="caution">
    <text evidence="3">The sequence shown here is derived from an EMBL/GenBank/DDBJ whole genome shotgun (WGS) entry which is preliminary data.</text>
</comment>
<feature type="domain" description="VTT" evidence="2">
    <location>
        <begin position="53"/>
        <end position="155"/>
    </location>
</feature>
<dbReference type="PANTHER" id="PTHR42709:SF11">
    <property type="entry name" value="DEDA FAMILY PROTEIN"/>
    <property type="match status" value="1"/>
</dbReference>
<dbReference type="InterPro" id="IPR051311">
    <property type="entry name" value="DedA_domain"/>
</dbReference>
<gene>
    <name evidence="3" type="ORF">SAJA_10740</name>
</gene>
<reference evidence="3 4" key="1">
    <citation type="submission" date="2013-10" db="EMBL/GenBank/DDBJ databases">
        <title>Salinisphaera japonica YTM-1 Genome Sequencing.</title>
        <authorList>
            <person name="Lai Q."/>
            <person name="Li C."/>
            <person name="Shao Z."/>
        </authorList>
    </citation>
    <scope>NUCLEOTIDE SEQUENCE [LARGE SCALE GENOMIC DNA]</scope>
    <source>
        <strain evidence="3 4">YTM-1</strain>
    </source>
</reference>
<feature type="transmembrane region" description="Helical" evidence="1">
    <location>
        <begin position="169"/>
        <end position="188"/>
    </location>
</feature>
<name>A0A423PLU2_9GAMM</name>
<keyword evidence="1" id="KW-0812">Transmembrane</keyword>
<keyword evidence="1" id="KW-1133">Transmembrane helix</keyword>
<dbReference type="InParanoid" id="A0A423PLU2"/>
<dbReference type="PANTHER" id="PTHR42709">
    <property type="entry name" value="ALKALINE PHOSPHATASE LIKE PROTEIN"/>
    <property type="match status" value="1"/>
</dbReference>
<keyword evidence="3" id="KW-0449">Lipoprotein</keyword>
<dbReference type="InterPro" id="IPR032816">
    <property type="entry name" value="VTT_dom"/>
</dbReference>
<keyword evidence="4" id="KW-1185">Reference proteome</keyword>
<evidence type="ECO:0000259" key="2">
    <source>
        <dbReference type="Pfam" id="PF09335"/>
    </source>
</evidence>
<evidence type="ECO:0000256" key="1">
    <source>
        <dbReference type="SAM" id="Phobius"/>
    </source>
</evidence>
<dbReference type="AlphaFoldDB" id="A0A423PLU2"/>
<protein>
    <submittedName>
        <fullName evidence="3">Lipoprotein B</fullName>
    </submittedName>
</protein>
<organism evidence="3 4">
    <name type="scientific">Salinisphaera japonica YTM-1</name>
    <dbReference type="NCBI Taxonomy" id="1209778"/>
    <lineage>
        <taxon>Bacteria</taxon>
        <taxon>Pseudomonadati</taxon>
        <taxon>Pseudomonadota</taxon>
        <taxon>Gammaproteobacteria</taxon>
        <taxon>Salinisphaerales</taxon>
        <taxon>Salinisphaeraceae</taxon>
        <taxon>Salinisphaera</taxon>
    </lineage>
</organism>
<dbReference type="OrthoDB" id="9810270at2"/>
<feature type="transmembrane region" description="Helical" evidence="1">
    <location>
        <begin position="53"/>
        <end position="77"/>
    </location>
</feature>
<dbReference type="GO" id="GO:0005886">
    <property type="term" value="C:plasma membrane"/>
    <property type="evidence" value="ECO:0007669"/>
    <property type="project" value="TreeGrafter"/>
</dbReference>
<proteinExistence type="predicted"/>